<evidence type="ECO:0000313" key="10">
    <source>
        <dbReference type="Proteomes" id="UP001175261"/>
    </source>
</evidence>
<feature type="region of interest" description="Disordered" evidence="6">
    <location>
        <begin position="397"/>
        <end position="464"/>
    </location>
</feature>
<gene>
    <name evidence="9" type="ORF">NLU13_6163</name>
</gene>
<feature type="compositionally biased region" description="Acidic residues" evidence="6">
    <location>
        <begin position="763"/>
        <end position="773"/>
    </location>
</feature>
<evidence type="ECO:0000256" key="8">
    <source>
        <dbReference type="SAM" id="SignalP"/>
    </source>
</evidence>
<feature type="compositionally biased region" description="Low complexity" evidence="6">
    <location>
        <begin position="727"/>
        <end position="740"/>
    </location>
</feature>
<dbReference type="PANTHER" id="PTHR35779:SF1">
    <property type="entry name" value="PH-RESPONSE REGULATOR PROTEIN PALH_RIM21"/>
    <property type="match status" value="1"/>
</dbReference>
<evidence type="ECO:0000256" key="7">
    <source>
        <dbReference type="SAM" id="Phobius"/>
    </source>
</evidence>
<feature type="compositionally biased region" description="Low complexity" evidence="6">
    <location>
        <begin position="794"/>
        <end position="810"/>
    </location>
</feature>
<feature type="transmembrane region" description="Helical" evidence="7">
    <location>
        <begin position="235"/>
        <end position="258"/>
    </location>
</feature>
<organism evidence="9 10">
    <name type="scientific">Sarocladium strictum</name>
    <name type="common">Black bundle disease fungus</name>
    <name type="synonym">Acremonium strictum</name>
    <dbReference type="NCBI Taxonomy" id="5046"/>
    <lineage>
        <taxon>Eukaryota</taxon>
        <taxon>Fungi</taxon>
        <taxon>Dikarya</taxon>
        <taxon>Ascomycota</taxon>
        <taxon>Pezizomycotina</taxon>
        <taxon>Sordariomycetes</taxon>
        <taxon>Hypocreomycetidae</taxon>
        <taxon>Hypocreales</taxon>
        <taxon>Sarocladiaceae</taxon>
        <taxon>Sarocladium</taxon>
    </lineage>
</organism>
<feature type="compositionally biased region" description="Low complexity" evidence="6">
    <location>
        <begin position="57"/>
        <end position="68"/>
    </location>
</feature>
<evidence type="ECO:0000256" key="5">
    <source>
        <dbReference type="ARBA" id="ARBA00038109"/>
    </source>
</evidence>
<protein>
    <submittedName>
        <fullName evidence="9">Uncharacterized protein</fullName>
    </submittedName>
</protein>
<dbReference type="AlphaFoldDB" id="A0AA39L6G6"/>
<feature type="compositionally biased region" description="Polar residues" evidence="6">
    <location>
        <begin position="515"/>
        <end position="548"/>
    </location>
</feature>
<dbReference type="GO" id="GO:0071467">
    <property type="term" value="P:cellular response to pH"/>
    <property type="evidence" value="ECO:0007669"/>
    <property type="project" value="TreeGrafter"/>
</dbReference>
<feature type="compositionally biased region" description="Polar residues" evidence="6">
    <location>
        <begin position="618"/>
        <end position="627"/>
    </location>
</feature>
<feature type="region of interest" description="Disordered" evidence="6">
    <location>
        <begin position="508"/>
        <end position="548"/>
    </location>
</feature>
<feature type="region of interest" description="Disordered" evidence="6">
    <location>
        <begin position="56"/>
        <end position="85"/>
    </location>
</feature>
<feature type="transmembrane region" description="Helical" evidence="7">
    <location>
        <begin position="278"/>
        <end position="299"/>
    </location>
</feature>
<keyword evidence="2 7" id="KW-0812">Transmembrane</keyword>
<dbReference type="GO" id="GO:0005886">
    <property type="term" value="C:plasma membrane"/>
    <property type="evidence" value="ECO:0007669"/>
    <property type="project" value="TreeGrafter"/>
</dbReference>
<keyword evidence="3 7" id="KW-1133">Transmembrane helix</keyword>
<reference evidence="9" key="1">
    <citation type="submission" date="2022-10" db="EMBL/GenBank/DDBJ databases">
        <title>Determination and structural analysis of whole genome sequence of Sarocladium strictum F4-1.</title>
        <authorList>
            <person name="Hu L."/>
            <person name="Jiang Y."/>
        </authorList>
    </citation>
    <scope>NUCLEOTIDE SEQUENCE</scope>
    <source>
        <strain evidence="9">F4-1</strain>
    </source>
</reference>
<dbReference type="Pfam" id="PF08733">
    <property type="entry name" value="PalH"/>
    <property type="match status" value="1"/>
</dbReference>
<name>A0AA39L6G6_SARSR</name>
<feature type="region of interest" description="Disordered" evidence="6">
    <location>
        <begin position="601"/>
        <end position="630"/>
    </location>
</feature>
<evidence type="ECO:0000256" key="2">
    <source>
        <dbReference type="ARBA" id="ARBA00022692"/>
    </source>
</evidence>
<comment type="similarity">
    <text evidence="5">Belongs to the palH/RIM21 family.</text>
</comment>
<feature type="compositionally biased region" description="Low complexity" evidence="6">
    <location>
        <begin position="694"/>
        <end position="710"/>
    </location>
</feature>
<evidence type="ECO:0000256" key="4">
    <source>
        <dbReference type="ARBA" id="ARBA00023136"/>
    </source>
</evidence>
<evidence type="ECO:0000256" key="1">
    <source>
        <dbReference type="ARBA" id="ARBA00004141"/>
    </source>
</evidence>
<evidence type="ECO:0000256" key="3">
    <source>
        <dbReference type="ARBA" id="ARBA00022989"/>
    </source>
</evidence>
<feature type="compositionally biased region" description="Low complexity" evidence="6">
    <location>
        <begin position="601"/>
        <end position="615"/>
    </location>
</feature>
<feature type="compositionally biased region" description="Basic and acidic residues" evidence="6">
    <location>
        <begin position="445"/>
        <end position="454"/>
    </location>
</feature>
<feature type="compositionally biased region" description="Pro residues" evidence="6">
    <location>
        <begin position="743"/>
        <end position="753"/>
    </location>
</feature>
<feature type="compositionally biased region" description="Polar residues" evidence="6">
    <location>
        <begin position="69"/>
        <end position="80"/>
    </location>
</feature>
<feature type="transmembrane region" description="Helical" evidence="7">
    <location>
        <begin position="311"/>
        <end position="335"/>
    </location>
</feature>
<accession>A0AA39L6G6</accession>
<feature type="signal peptide" evidence="8">
    <location>
        <begin position="1"/>
        <end position="18"/>
    </location>
</feature>
<dbReference type="PANTHER" id="PTHR35779">
    <property type="entry name" value="PH-RESPONSE REGULATOR PROTEIN PALH/RIM21"/>
    <property type="match status" value="1"/>
</dbReference>
<feature type="transmembrane region" description="Helical" evidence="7">
    <location>
        <begin position="103"/>
        <end position="123"/>
    </location>
</feature>
<dbReference type="InterPro" id="IPR014844">
    <property type="entry name" value="PalH"/>
</dbReference>
<feature type="chain" id="PRO_5041310237" evidence="8">
    <location>
        <begin position="19"/>
        <end position="810"/>
    </location>
</feature>
<keyword evidence="10" id="KW-1185">Reference proteome</keyword>
<evidence type="ECO:0000256" key="6">
    <source>
        <dbReference type="SAM" id="MobiDB-lite"/>
    </source>
</evidence>
<keyword evidence="4 7" id="KW-0472">Membrane</keyword>
<feature type="region of interest" description="Disordered" evidence="6">
    <location>
        <begin position="683"/>
        <end position="810"/>
    </location>
</feature>
<dbReference type="EMBL" id="JAPDFR010000005">
    <property type="protein sequence ID" value="KAK0386326.1"/>
    <property type="molecule type" value="Genomic_DNA"/>
</dbReference>
<sequence>MAAAQAFTTSLAAVPTLCATTFMPADGILNLGNGLAPLTLTEPAVFHGPCPTLAARSPPVKSDVDPPSTQDIINDSSLSQHDLDGNPPQSNYREPFYVSPFPIAYALASTTITAYMLVIMLFITPRSFLDGGIVYLGRRGFTNSSASGVNIGGRPWLQKIAALTVAMSLTVATADTFEAAREQWDWGISNAYLLRLKVMGSTELKVIRLVSDTFLWLAQAQTLIRLFPRQREKIIIKWAAFALITLDVVFSAVNSFLYSVDGVTAEGNPNDFRRAIPALSYVFQLSLGGLYAAWVLYYAFVRRRYAFYHPLMRNICLVAIISCVAILIPIVFFILDISKPNIAGWGDYVRWVGAAAASVVVWEWVERIEALEREDKKDGILGREVFDDEVDFTSSRYIKHPKPSRDESSTGDGEVDDDEDDGNRDQPDPPTRQSGITWAGTIGNRQRERSEHNTQTRGQPGPVGVLAATRQQFWPSRPEPAATPVSRTDTTSAASTVYAVRFAEGERRYTPDGVLQQTPREVSNNESVGQHTSDDASSSGLVHGSPTSTATAMQNQAIFTPAARQTADIEAMESGMANRGTGWRSLGLPTGPVFRRTSMDAPPAAVAQHAVAEPPRSTPSQTRSRPLTSRWDLGSRLEEFAVNQAEKIRERVRPQTNTDNLPVLRIPAPARTGAALQQVLEEEEMHQLQSQQRGATSSSSAGPSPQQQSARRGTSSRDGSDDRPNLSRSRSGHSAASHGGPEAPLPPNNPPLWPGVQSRYMYDDDEEDDESSDGEASISHRSSTEAGRSGPRRSPGAVSGPSGTSSSGRR</sequence>
<proteinExistence type="inferred from homology"/>
<dbReference type="Proteomes" id="UP001175261">
    <property type="component" value="Unassembled WGS sequence"/>
</dbReference>
<comment type="subcellular location">
    <subcellularLocation>
        <location evidence="1">Membrane</location>
        <topology evidence="1">Multi-pass membrane protein</topology>
    </subcellularLocation>
</comment>
<feature type="compositionally biased region" description="Acidic residues" evidence="6">
    <location>
        <begin position="413"/>
        <end position="422"/>
    </location>
</feature>
<comment type="caution">
    <text evidence="9">The sequence shown here is derived from an EMBL/GenBank/DDBJ whole genome shotgun (WGS) entry which is preliminary data.</text>
</comment>
<evidence type="ECO:0000313" key="9">
    <source>
        <dbReference type="EMBL" id="KAK0386326.1"/>
    </source>
</evidence>
<keyword evidence="8" id="KW-0732">Signal</keyword>